<dbReference type="PIRSF" id="PIRSF025024">
    <property type="entry name" value="Transcriptional_adaptor_2"/>
    <property type="match status" value="1"/>
</dbReference>
<dbReference type="InterPro" id="IPR000433">
    <property type="entry name" value="Znf_ZZ"/>
</dbReference>
<dbReference type="CDD" id="cd02335">
    <property type="entry name" value="ZZ_ADA2"/>
    <property type="match status" value="1"/>
</dbReference>
<dbReference type="InterPro" id="IPR017884">
    <property type="entry name" value="SANT_dom"/>
</dbReference>
<dbReference type="InterPro" id="IPR055141">
    <property type="entry name" value="TADA2A_B-like_dom"/>
</dbReference>
<dbReference type="GO" id="GO:0003682">
    <property type="term" value="F:chromatin binding"/>
    <property type="evidence" value="ECO:0007669"/>
    <property type="project" value="TreeGrafter"/>
</dbReference>
<evidence type="ECO:0000256" key="3">
    <source>
        <dbReference type="ARBA" id="ARBA00022771"/>
    </source>
</evidence>
<evidence type="ECO:0000256" key="2">
    <source>
        <dbReference type="ARBA" id="ARBA00022723"/>
    </source>
</evidence>
<dbReference type="InterPro" id="IPR036388">
    <property type="entry name" value="WH-like_DNA-bd_sf"/>
</dbReference>
<keyword evidence="4" id="KW-0862">Zinc</keyword>
<dbReference type="GO" id="GO:0008270">
    <property type="term" value="F:zinc ion binding"/>
    <property type="evidence" value="ECO:0007669"/>
    <property type="project" value="UniProtKB-KW"/>
</dbReference>
<keyword evidence="2" id="KW-0479">Metal-binding</keyword>
<dbReference type="GO" id="GO:0003713">
    <property type="term" value="F:transcription coactivator activity"/>
    <property type="evidence" value="ECO:0007669"/>
    <property type="project" value="InterPro"/>
</dbReference>
<dbReference type="SUPFAM" id="SSF46689">
    <property type="entry name" value="Homeodomain-like"/>
    <property type="match status" value="2"/>
</dbReference>
<sequence length="577" mass="64480">MGRSRAPPHSTDALDLTQSRGGKKKKTSPNVDAVENATTAGHGTSHTNDALYHCNYCHKDMSGQLRIKCVVCSDFDLCVECFSVGAEVKPHKCNHPYRVMDNLSFPLLCSDWNADEEILLLEAVEMYGLGNWAEVAEHVGTKSKSKCIDHFNSVYMNSPSFPLPDMSHVMGKSREELLAMVKHEDDSTKGFHTIEEAVVKDEDSFSDRTKVEDSTKELPSGKSSPCLSPRSRDVPSGAVKSMGTLKRAPGIVQNKDSVGGIKLEDGSIGEKKPKLSTDEHLNPTGLCGYNPRRQEFDIEYDNDAEQLLAEMEFKETDTDSERELKIQVLRAYSVRLDERKRRKDFILKRNLLDPGPFEKNLYQEGKEICQRYRVFLRFHSNEEHEELLRSLIEEQLILKRIQDLQDARAAGCLTSADAERFIAQKRKLESKGSGSEMKESHPTGSGGKSMQRVTHLRDIDTSPGVQTGGPNVLQPALKDASLVKTEVTISNNLDKWDVTGLLGAELLSETEKQLCSEIRILPIHYLSMVQTLSKGILDGNITEKADAHGLFRVDPSKVDKIYDMVLEKGITTQPQQE</sequence>
<dbReference type="GO" id="GO:0006338">
    <property type="term" value="P:chromatin remodeling"/>
    <property type="evidence" value="ECO:0007669"/>
    <property type="project" value="TreeGrafter"/>
</dbReference>
<dbReference type="GO" id="GO:0003677">
    <property type="term" value="F:DNA binding"/>
    <property type="evidence" value="ECO:0007669"/>
    <property type="project" value="UniProtKB-KW"/>
</dbReference>
<feature type="domain" description="ZZ-type" evidence="12">
    <location>
        <begin position="49"/>
        <end position="105"/>
    </location>
</feature>
<dbReference type="PROSITE" id="PS01357">
    <property type="entry name" value="ZF_ZZ_1"/>
    <property type="match status" value="1"/>
</dbReference>
<evidence type="ECO:0000259" key="13">
    <source>
        <dbReference type="PROSITE" id="PS51293"/>
    </source>
</evidence>
<dbReference type="Pfam" id="PF00249">
    <property type="entry name" value="Myb_DNA-binding"/>
    <property type="match status" value="1"/>
</dbReference>
<feature type="domain" description="HTH myb-type" evidence="14">
    <location>
        <begin position="112"/>
        <end position="159"/>
    </location>
</feature>
<dbReference type="PROSITE" id="PS51293">
    <property type="entry name" value="SANT"/>
    <property type="match status" value="1"/>
</dbReference>
<dbReference type="InterPro" id="IPR009057">
    <property type="entry name" value="Homeodomain-like_sf"/>
</dbReference>
<dbReference type="Pfam" id="PF22941">
    <property type="entry name" value="TADA2A-like_3rd"/>
    <property type="match status" value="1"/>
</dbReference>
<organism evidence="15 16">
    <name type="scientific">Lithospermum erythrorhizon</name>
    <name type="common">Purple gromwell</name>
    <name type="synonym">Lithospermum officinale var. erythrorhizon</name>
    <dbReference type="NCBI Taxonomy" id="34254"/>
    <lineage>
        <taxon>Eukaryota</taxon>
        <taxon>Viridiplantae</taxon>
        <taxon>Streptophyta</taxon>
        <taxon>Embryophyta</taxon>
        <taxon>Tracheophyta</taxon>
        <taxon>Spermatophyta</taxon>
        <taxon>Magnoliopsida</taxon>
        <taxon>eudicotyledons</taxon>
        <taxon>Gunneridae</taxon>
        <taxon>Pentapetalae</taxon>
        <taxon>asterids</taxon>
        <taxon>lamiids</taxon>
        <taxon>Boraginales</taxon>
        <taxon>Boraginaceae</taxon>
        <taxon>Boraginoideae</taxon>
        <taxon>Lithospermeae</taxon>
        <taxon>Lithospermum</taxon>
    </lineage>
</organism>
<feature type="region of interest" description="Disordered" evidence="10">
    <location>
        <begin position="427"/>
        <end position="451"/>
    </location>
</feature>
<evidence type="ECO:0000256" key="1">
    <source>
        <dbReference type="ARBA" id="ARBA00004123"/>
    </source>
</evidence>
<dbReference type="InterPro" id="IPR001005">
    <property type="entry name" value="SANT/Myb"/>
</dbReference>
<feature type="compositionally biased region" description="Basic and acidic residues" evidence="10">
    <location>
        <begin position="202"/>
        <end position="216"/>
    </location>
</feature>
<dbReference type="FunFam" id="1.10.10.60:FF:000115">
    <property type="entry name" value="Transcriptional adapter 2"/>
    <property type="match status" value="1"/>
</dbReference>
<dbReference type="Gene3D" id="3.30.60.90">
    <property type="match status" value="1"/>
</dbReference>
<dbReference type="AlphaFoldDB" id="A0AAV3RIB9"/>
<comment type="caution">
    <text evidence="15">The sequence shown here is derived from an EMBL/GenBank/DDBJ whole genome shotgun (WGS) entry which is preliminary data.</text>
</comment>
<dbReference type="PANTHER" id="PTHR12374">
    <property type="entry name" value="TRANSCRIPTIONAL ADAPTOR 2 ADA2 -RELATED"/>
    <property type="match status" value="1"/>
</dbReference>
<evidence type="ECO:0000259" key="11">
    <source>
        <dbReference type="PROSITE" id="PS50090"/>
    </source>
</evidence>
<feature type="compositionally biased region" description="Basic and acidic residues" evidence="10">
    <location>
        <begin position="427"/>
        <end position="441"/>
    </location>
</feature>
<dbReference type="EMBL" id="BAABME010009970">
    <property type="protein sequence ID" value="GAA0176144.1"/>
    <property type="molecule type" value="Genomic_DNA"/>
</dbReference>
<dbReference type="InterPro" id="IPR016827">
    <property type="entry name" value="Ada2/TADA2"/>
</dbReference>
<dbReference type="Gene3D" id="1.10.10.60">
    <property type="entry name" value="Homeodomain-like"/>
    <property type="match status" value="1"/>
</dbReference>
<gene>
    <name evidence="15" type="ORF">LIER_29191</name>
</gene>
<evidence type="ECO:0000259" key="12">
    <source>
        <dbReference type="PROSITE" id="PS50135"/>
    </source>
</evidence>
<keyword evidence="6 8" id="KW-0804">Transcription</keyword>
<evidence type="ECO:0000256" key="6">
    <source>
        <dbReference type="ARBA" id="ARBA00023163"/>
    </source>
</evidence>
<evidence type="ECO:0000256" key="10">
    <source>
        <dbReference type="SAM" id="MobiDB-lite"/>
    </source>
</evidence>
<evidence type="ECO:0000256" key="4">
    <source>
        <dbReference type="ARBA" id="ARBA00022833"/>
    </source>
</evidence>
<dbReference type="InterPro" id="IPR041983">
    <property type="entry name" value="ADA2-like_ZZ"/>
</dbReference>
<evidence type="ECO:0000256" key="9">
    <source>
        <dbReference type="PROSITE-ProRule" id="PRU00228"/>
    </source>
</evidence>
<feature type="domain" description="Myb-like" evidence="11">
    <location>
        <begin position="110"/>
        <end position="155"/>
    </location>
</feature>
<keyword evidence="7 8" id="KW-0539">Nucleus</keyword>
<name>A0AAV3RIB9_LITER</name>
<keyword evidence="16" id="KW-1185">Reference proteome</keyword>
<dbReference type="SMART" id="SM00717">
    <property type="entry name" value="SANT"/>
    <property type="match status" value="1"/>
</dbReference>
<feature type="region of interest" description="Disordered" evidence="10">
    <location>
        <begin position="202"/>
        <end position="237"/>
    </location>
</feature>
<feature type="domain" description="SANT" evidence="13">
    <location>
        <begin position="107"/>
        <end position="159"/>
    </location>
</feature>
<dbReference type="PROSITE" id="PS51294">
    <property type="entry name" value="HTH_MYB"/>
    <property type="match status" value="1"/>
</dbReference>
<dbReference type="InterPro" id="IPR043145">
    <property type="entry name" value="Znf_ZZ_sf"/>
</dbReference>
<keyword evidence="5 8" id="KW-0805">Transcription regulation</keyword>
<dbReference type="GO" id="GO:0005634">
    <property type="term" value="C:nucleus"/>
    <property type="evidence" value="ECO:0007669"/>
    <property type="project" value="UniProtKB-SubCell"/>
</dbReference>
<dbReference type="FunFam" id="1.10.10.10:FF:000087">
    <property type="entry name" value="Transcriptional adapter 2"/>
    <property type="match status" value="1"/>
</dbReference>
<evidence type="ECO:0000313" key="16">
    <source>
        <dbReference type="Proteomes" id="UP001454036"/>
    </source>
</evidence>
<dbReference type="Gene3D" id="1.10.10.10">
    <property type="entry name" value="Winged helix-like DNA-binding domain superfamily/Winged helix DNA-binding domain"/>
    <property type="match status" value="1"/>
</dbReference>
<accession>A0AAV3RIB9</accession>
<proteinExistence type="predicted"/>
<dbReference type="Proteomes" id="UP001454036">
    <property type="component" value="Unassembled WGS sequence"/>
</dbReference>
<evidence type="ECO:0000256" key="7">
    <source>
        <dbReference type="ARBA" id="ARBA00023242"/>
    </source>
</evidence>
<dbReference type="SMART" id="SM00291">
    <property type="entry name" value="ZnF_ZZ"/>
    <property type="match status" value="1"/>
</dbReference>
<comment type="subcellular location">
    <subcellularLocation>
        <location evidence="1 8">Nucleus</location>
    </subcellularLocation>
</comment>
<dbReference type="PROSITE" id="PS50090">
    <property type="entry name" value="MYB_LIKE"/>
    <property type="match status" value="1"/>
</dbReference>
<evidence type="ECO:0000259" key="14">
    <source>
        <dbReference type="PROSITE" id="PS51294"/>
    </source>
</evidence>
<dbReference type="CDD" id="cd00167">
    <property type="entry name" value="SANT"/>
    <property type="match status" value="1"/>
</dbReference>
<evidence type="ECO:0000256" key="8">
    <source>
        <dbReference type="PIRNR" id="PIRNR025024"/>
    </source>
</evidence>
<evidence type="ECO:0000256" key="5">
    <source>
        <dbReference type="ARBA" id="ARBA00023015"/>
    </source>
</evidence>
<dbReference type="InterPro" id="IPR017930">
    <property type="entry name" value="Myb_dom"/>
</dbReference>
<reference evidence="15 16" key="1">
    <citation type="submission" date="2024-01" db="EMBL/GenBank/DDBJ databases">
        <title>The complete chloroplast genome sequence of Lithospermum erythrorhizon: insights into the phylogenetic relationship among Boraginaceae species and the maternal lineages of purple gromwells.</title>
        <authorList>
            <person name="Okada T."/>
            <person name="Watanabe K."/>
        </authorList>
    </citation>
    <scope>NUCLEOTIDE SEQUENCE [LARGE SCALE GENOMIC DNA]</scope>
</reference>
<feature type="region of interest" description="Disordered" evidence="10">
    <location>
        <begin position="1"/>
        <end position="42"/>
    </location>
</feature>
<dbReference type="SUPFAM" id="SSF57850">
    <property type="entry name" value="RING/U-box"/>
    <property type="match status" value="1"/>
</dbReference>
<keyword evidence="15" id="KW-0238">DNA-binding</keyword>
<evidence type="ECO:0000313" key="15">
    <source>
        <dbReference type="EMBL" id="GAA0176144.1"/>
    </source>
</evidence>
<dbReference type="GO" id="GO:0006357">
    <property type="term" value="P:regulation of transcription by RNA polymerase II"/>
    <property type="evidence" value="ECO:0007669"/>
    <property type="project" value="InterPro"/>
</dbReference>
<dbReference type="PANTHER" id="PTHR12374:SF20">
    <property type="entry name" value="TRANSCRIPTIONAL ADAPTER 2-ALPHA"/>
    <property type="match status" value="1"/>
</dbReference>
<dbReference type="PROSITE" id="PS50135">
    <property type="entry name" value="ZF_ZZ_2"/>
    <property type="match status" value="1"/>
</dbReference>
<dbReference type="Pfam" id="PF25299">
    <property type="entry name" value="ZZ_ADA2"/>
    <property type="match status" value="1"/>
</dbReference>
<keyword evidence="3 9" id="KW-0863">Zinc-finger</keyword>
<protein>
    <recommendedName>
        <fullName evidence="8">Transcriptional adapter</fullName>
    </recommendedName>
</protein>